<dbReference type="Proteomes" id="UP000037822">
    <property type="component" value="Unassembled WGS sequence"/>
</dbReference>
<organism evidence="2 3">
    <name type="scientific">Bosea vaviloviae</name>
    <dbReference type="NCBI Taxonomy" id="1526658"/>
    <lineage>
        <taxon>Bacteria</taxon>
        <taxon>Pseudomonadati</taxon>
        <taxon>Pseudomonadota</taxon>
        <taxon>Alphaproteobacteria</taxon>
        <taxon>Hyphomicrobiales</taxon>
        <taxon>Boseaceae</taxon>
        <taxon>Bosea</taxon>
    </lineage>
</organism>
<feature type="transmembrane region" description="Helical" evidence="1">
    <location>
        <begin position="43"/>
        <end position="63"/>
    </location>
</feature>
<proteinExistence type="predicted"/>
<evidence type="ECO:0000256" key="1">
    <source>
        <dbReference type="SAM" id="Phobius"/>
    </source>
</evidence>
<dbReference type="InterPro" id="IPR018687">
    <property type="entry name" value="DUF2177_membr"/>
</dbReference>
<keyword evidence="1" id="KW-0472">Membrane</keyword>
<gene>
    <name evidence="2" type="ORF">AE618_26470</name>
</gene>
<evidence type="ECO:0008006" key="4">
    <source>
        <dbReference type="Google" id="ProtNLM"/>
    </source>
</evidence>
<dbReference type="PATRIC" id="fig|1526658.3.peg.4838"/>
<keyword evidence="1" id="KW-1133">Transmembrane helix</keyword>
<name>A0A0N1F7S0_9HYPH</name>
<dbReference type="RefSeq" id="WP_054212032.1">
    <property type="nucleotide sequence ID" value="NZ_LGSZ01000095.1"/>
</dbReference>
<evidence type="ECO:0000313" key="2">
    <source>
        <dbReference type="EMBL" id="KPH73679.1"/>
    </source>
</evidence>
<keyword evidence="3" id="KW-1185">Reference proteome</keyword>
<dbReference type="OrthoDB" id="166547at2"/>
<dbReference type="Pfam" id="PF09945">
    <property type="entry name" value="DUF2177"/>
    <property type="match status" value="1"/>
</dbReference>
<evidence type="ECO:0000313" key="3">
    <source>
        <dbReference type="Proteomes" id="UP000037822"/>
    </source>
</evidence>
<reference evidence="2 3" key="1">
    <citation type="submission" date="2015-07" db="EMBL/GenBank/DDBJ databases">
        <title>Whole genome sequencing of Bosea vaviloviae isolated from cave pool.</title>
        <authorList>
            <person name="Tan N.E.H."/>
            <person name="Lee Y.P."/>
            <person name="Gan H.M."/>
            <person name="Barton H."/>
            <person name="Savka M.A."/>
        </authorList>
    </citation>
    <scope>NUCLEOTIDE SEQUENCE [LARGE SCALE GENOMIC DNA]</scope>
    <source>
        <strain evidence="2 3">SD260</strain>
    </source>
</reference>
<dbReference type="EMBL" id="LGSZ01000095">
    <property type="protein sequence ID" value="KPH73679.1"/>
    <property type="molecule type" value="Genomic_DNA"/>
</dbReference>
<feature type="transmembrane region" description="Helical" evidence="1">
    <location>
        <begin position="70"/>
        <end position="90"/>
    </location>
</feature>
<comment type="caution">
    <text evidence="2">The sequence shown here is derived from an EMBL/GenBank/DDBJ whole genome shotgun (WGS) entry which is preliminary data.</text>
</comment>
<protein>
    <recommendedName>
        <fullName evidence="4">DUF2177 domain-containing protein</fullName>
    </recommendedName>
</protein>
<feature type="transmembrane region" description="Helical" evidence="1">
    <location>
        <begin position="110"/>
        <end position="128"/>
    </location>
</feature>
<accession>A0A0N1F7S0</accession>
<sequence length="137" mass="14989">MRFVAGYIAFLAAFGICDAIWLTTMSEKLYRPALGDMLLERIRYLPAILFYFGFGLGVIHFAVMPALRDGSGGSALVNGALLGLLAYATYDLTNYATLRAWTPTITLADMAYGTLAVGACSWIAYTVVRQVEAWGWI</sequence>
<keyword evidence="1" id="KW-0812">Transmembrane</keyword>
<dbReference type="AlphaFoldDB" id="A0A0N1F7S0"/>